<dbReference type="SUPFAM" id="SSF57625">
    <property type="entry name" value="Invertebrate chitin-binding proteins"/>
    <property type="match status" value="1"/>
</dbReference>
<keyword evidence="4" id="KW-1185">Reference proteome</keyword>
<organism evidence="3 4">
    <name type="scientific">Chlorella vulgaris</name>
    <name type="common">Green alga</name>
    <dbReference type="NCBI Taxonomy" id="3077"/>
    <lineage>
        <taxon>Eukaryota</taxon>
        <taxon>Viridiplantae</taxon>
        <taxon>Chlorophyta</taxon>
        <taxon>core chlorophytes</taxon>
        <taxon>Trebouxiophyceae</taxon>
        <taxon>Chlorellales</taxon>
        <taxon>Chlorellaceae</taxon>
        <taxon>Chlorella clade</taxon>
        <taxon>Chlorella</taxon>
    </lineage>
</organism>
<evidence type="ECO:0000313" key="4">
    <source>
        <dbReference type="Proteomes" id="UP001055712"/>
    </source>
</evidence>
<name>A0A9D4TWH8_CHLVU</name>
<feature type="compositionally biased region" description="Polar residues" evidence="1">
    <location>
        <begin position="34"/>
        <end position="43"/>
    </location>
</feature>
<feature type="domain" description="Chitin-binding type-2" evidence="2">
    <location>
        <begin position="117"/>
        <end position="162"/>
    </location>
</feature>
<dbReference type="Gene3D" id="2.170.140.10">
    <property type="entry name" value="Chitin binding domain"/>
    <property type="match status" value="1"/>
</dbReference>
<evidence type="ECO:0000256" key="1">
    <source>
        <dbReference type="SAM" id="MobiDB-lite"/>
    </source>
</evidence>
<reference evidence="3" key="1">
    <citation type="journal article" date="2019" name="Plant J.">
        <title>Chlorella vulgaris genome assembly and annotation reveals the molecular basis for metabolic acclimation to high light conditions.</title>
        <authorList>
            <person name="Cecchin M."/>
            <person name="Marcolungo L."/>
            <person name="Rossato M."/>
            <person name="Girolomoni L."/>
            <person name="Cosentino E."/>
            <person name="Cuine S."/>
            <person name="Li-Beisson Y."/>
            <person name="Delledonne M."/>
            <person name="Ballottari M."/>
        </authorList>
    </citation>
    <scope>NUCLEOTIDE SEQUENCE</scope>
    <source>
        <strain evidence="3">211/11P</strain>
    </source>
</reference>
<dbReference type="AlphaFoldDB" id="A0A9D4TWH8"/>
<proteinExistence type="predicted"/>
<feature type="region of interest" description="Disordered" evidence="1">
    <location>
        <begin position="33"/>
        <end position="60"/>
    </location>
</feature>
<evidence type="ECO:0000259" key="2">
    <source>
        <dbReference type="Pfam" id="PF01607"/>
    </source>
</evidence>
<gene>
    <name evidence="3" type="ORF">D9Q98_002349</name>
</gene>
<dbReference type="Proteomes" id="UP001055712">
    <property type="component" value="Unassembled WGS sequence"/>
</dbReference>
<protein>
    <recommendedName>
        <fullName evidence="2">Chitin-binding type-2 domain-containing protein</fullName>
    </recommendedName>
</protein>
<dbReference type="InterPro" id="IPR002557">
    <property type="entry name" value="Chitin-bd_dom"/>
</dbReference>
<dbReference type="EMBL" id="SIDB01000002">
    <property type="protein sequence ID" value="KAI3436296.1"/>
    <property type="molecule type" value="Genomic_DNA"/>
</dbReference>
<dbReference type="GO" id="GO:0005576">
    <property type="term" value="C:extracellular region"/>
    <property type="evidence" value="ECO:0007669"/>
    <property type="project" value="InterPro"/>
</dbReference>
<sequence length="163" mass="17847">MSEILYRAIWRQAQLAQPCENQHAAGIVIHSHFATPTSPSSPGTLGKHEKRRAVPDRGRSPCWKGKPVDTRATTCAKGLAFNPATKPLGCAEVGAVGLTDCNCNIYTGDKRQACRVCQARRKVYNYPMPGNPSKYVACTTQGAFPQPCNTGLKWNQKLQDCTR</sequence>
<dbReference type="OrthoDB" id="9987187at2759"/>
<comment type="caution">
    <text evidence="3">The sequence shown here is derived from an EMBL/GenBank/DDBJ whole genome shotgun (WGS) entry which is preliminary data.</text>
</comment>
<dbReference type="GO" id="GO:0008061">
    <property type="term" value="F:chitin binding"/>
    <property type="evidence" value="ECO:0007669"/>
    <property type="project" value="InterPro"/>
</dbReference>
<dbReference type="InterPro" id="IPR036508">
    <property type="entry name" value="Chitin-bd_dom_sf"/>
</dbReference>
<evidence type="ECO:0000313" key="3">
    <source>
        <dbReference type="EMBL" id="KAI3436296.1"/>
    </source>
</evidence>
<reference evidence="3" key="2">
    <citation type="submission" date="2020-11" db="EMBL/GenBank/DDBJ databases">
        <authorList>
            <person name="Cecchin M."/>
            <person name="Marcolungo L."/>
            <person name="Rossato M."/>
            <person name="Girolomoni L."/>
            <person name="Cosentino E."/>
            <person name="Cuine S."/>
            <person name="Li-Beisson Y."/>
            <person name="Delledonne M."/>
            <person name="Ballottari M."/>
        </authorList>
    </citation>
    <scope>NUCLEOTIDE SEQUENCE</scope>
    <source>
        <strain evidence="3">211/11P</strain>
        <tissue evidence="3">Whole cell</tissue>
    </source>
</reference>
<dbReference type="Pfam" id="PF01607">
    <property type="entry name" value="CBM_14"/>
    <property type="match status" value="1"/>
</dbReference>
<accession>A0A9D4TWH8</accession>